<feature type="region of interest" description="Disordered" evidence="1">
    <location>
        <begin position="1"/>
        <end position="76"/>
    </location>
</feature>
<protein>
    <submittedName>
        <fullName evidence="2">Uncharacterized protein</fullName>
    </submittedName>
</protein>
<feature type="compositionally biased region" description="Basic residues" evidence="1">
    <location>
        <begin position="1"/>
        <end position="12"/>
    </location>
</feature>
<gene>
    <name evidence="2" type="ORF">C4D60_Mb05t02630</name>
</gene>
<dbReference type="AlphaFoldDB" id="A0A4S8JT71"/>
<name>A0A4S8JT71_MUSBA</name>
<accession>A0A4S8JT71</accession>
<reference evidence="2 3" key="1">
    <citation type="journal article" date="2019" name="Nat. Plants">
        <title>Genome sequencing of Musa balbisiana reveals subgenome evolution and function divergence in polyploid bananas.</title>
        <authorList>
            <person name="Yao X."/>
        </authorList>
    </citation>
    <scope>NUCLEOTIDE SEQUENCE [LARGE SCALE GENOMIC DNA]</scope>
    <source>
        <strain evidence="3">cv. DH-PKW</strain>
        <tissue evidence="2">Leaves</tissue>
    </source>
</reference>
<sequence>MRWRLRHPHRPPRTGSAWSRRARPRPWRQRSRDDAAADLVPDGAASLLPPGRPPAGAGSDAGVPRSAHAGRPKPTHNRVGAVCYRVRGSTSAALWDAAADDEGSLCRLCGLGCLLRCRQGQGFRRHQVDQSDAWNAVSASTKSTAGLEPAVVGYI</sequence>
<dbReference type="EMBL" id="PYDT01000003">
    <property type="protein sequence ID" value="THU65341.1"/>
    <property type="molecule type" value="Genomic_DNA"/>
</dbReference>
<keyword evidence="3" id="KW-1185">Reference proteome</keyword>
<feature type="compositionally biased region" description="Low complexity" evidence="1">
    <location>
        <begin position="43"/>
        <end position="62"/>
    </location>
</feature>
<comment type="caution">
    <text evidence="2">The sequence shown here is derived from an EMBL/GenBank/DDBJ whole genome shotgun (WGS) entry which is preliminary data.</text>
</comment>
<evidence type="ECO:0000313" key="3">
    <source>
        <dbReference type="Proteomes" id="UP000317650"/>
    </source>
</evidence>
<feature type="compositionally biased region" description="Basic residues" evidence="1">
    <location>
        <begin position="20"/>
        <end position="29"/>
    </location>
</feature>
<organism evidence="2 3">
    <name type="scientific">Musa balbisiana</name>
    <name type="common">Banana</name>
    <dbReference type="NCBI Taxonomy" id="52838"/>
    <lineage>
        <taxon>Eukaryota</taxon>
        <taxon>Viridiplantae</taxon>
        <taxon>Streptophyta</taxon>
        <taxon>Embryophyta</taxon>
        <taxon>Tracheophyta</taxon>
        <taxon>Spermatophyta</taxon>
        <taxon>Magnoliopsida</taxon>
        <taxon>Liliopsida</taxon>
        <taxon>Zingiberales</taxon>
        <taxon>Musaceae</taxon>
        <taxon>Musa</taxon>
    </lineage>
</organism>
<evidence type="ECO:0000256" key="1">
    <source>
        <dbReference type="SAM" id="MobiDB-lite"/>
    </source>
</evidence>
<dbReference type="Proteomes" id="UP000317650">
    <property type="component" value="Chromosome 5"/>
</dbReference>
<evidence type="ECO:0000313" key="2">
    <source>
        <dbReference type="EMBL" id="THU65341.1"/>
    </source>
</evidence>
<proteinExistence type="predicted"/>